<reference evidence="1" key="1">
    <citation type="submission" date="2014-09" db="EMBL/GenBank/DDBJ databases">
        <authorList>
            <person name="Magalhaes I.L.F."/>
            <person name="Oliveira U."/>
            <person name="Santos F.R."/>
            <person name="Vidigal T.H.D.A."/>
            <person name="Brescovit A.D."/>
            <person name="Santos A.J."/>
        </authorList>
    </citation>
    <scope>NUCLEOTIDE SEQUENCE</scope>
    <source>
        <tissue evidence="1">Shoot tissue taken approximately 20 cm above the soil surface</tissue>
    </source>
</reference>
<reference evidence="1" key="2">
    <citation type="journal article" date="2015" name="Data Brief">
        <title>Shoot transcriptome of the giant reed, Arundo donax.</title>
        <authorList>
            <person name="Barrero R.A."/>
            <person name="Guerrero F.D."/>
            <person name="Moolhuijzen P."/>
            <person name="Goolsby J.A."/>
            <person name="Tidwell J."/>
            <person name="Bellgard S.E."/>
            <person name="Bellgard M.I."/>
        </authorList>
    </citation>
    <scope>NUCLEOTIDE SEQUENCE</scope>
    <source>
        <tissue evidence="1">Shoot tissue taken approximately 20 cm above the soil surface</tissue>
    </source>
</reference>
<organism evidence="1">
    <name type="scientific">Arundo donax</name>
    <name type="common">Giant reed</name>
    <name type="synonym">Donax arundinaceus</name>
    <dbReference type="NCBI Taxonomy" id="35708"/>
    <lineage>
        <taxon>Eukaryota</taxon>
        <taxon>Viridiplantae</taxon>
        <taxon>Streptophyta</taxon>
        <taxon>Embryophyta</taxon>
        <taxon>Tracheophyta</taxon>
        <taxon>Spermatophyta</taxon>
        <taxon>Magnoliopsida</taxon>
        <taxon>Liliopsida</taxon>
        <taxon>Poales</taxon>
        <taxon>Poaceae</taxon>
        <taxon>PACMAD clade</taxon>
        <taxon>Arundinoideae</taxon>
        <taxon>Arundineae</taxon>
        <taxon>Arundo</taxon>
    </lineage>
</organism>
<dbReference type="AlphaFoldDB" id="A0A0A8XRF0"/>
<protein>
    <submittedName>
        <fullName evidence="1">Uncharacterized protein</fullName>
    </submittedName>
</protein>
<accession>A0A0A8XRF0</accession>
<sequence>MMGRGRPARSRQGAQLAQSRRGAVRALSRLEAVLAQSTRGPELAQWRRPEDLGDGLLHPRYRLLHPSKFVPRPLRVPLLIVPAARPRRALPHAHTLCVLLALHAQLCELLRKDAGIEVPDTFRLDHWVPRCAVAVACPAGAWRRPSACFGNSSCCPSQGTVWTWH</sequence>
<name>A0A0A8XRF0_ARUDO</name>
<proteinExistence type="predicted"/>
<dbReference type="EMBL" id="GBRH01282640">
    <property type="protein sequence ID" value="JAD15255.1"/>
    <property type="molecule type" value="Transcribed_RNA"/>
</dbReference>
<evidence type="ECO:0000313" key="1">
    <source>
        <dbReference type="EMBL" id="JAD15255.1"/>
    </source>
</evidence>